<protein>
    <recommendedName>
        <fullName evidence="1">N-acetyltransferase domain-containing protein</fullName>
    </recommendedName>
</protein>
<gene>
    <name evidence="2" type="ORF">J2S57_003866</name>
</gene>
<feature type="domain" description="N-acetyltransferase" evidence="1">
    <location>
        <begin position="107"/>
        <end position="239"/>
    </location>
</feature>
<dbReference type="Gene3D" id="3.40.630.30">
    <property type="match status" value="1"/>
</dbReference>
<dbReference type="RefSeq" id="WP_307244973.1">
    <property type="nucleotide sequence ID" value="NZ_JAUSQZ010000001.1"/>
</dbReference>
<name>A0ABT9P608_9ACTN</name>
<reference evidence="2 3" key="1">
    <citation type="submission" date="2023-07" db="EMBL/GenBank/DDBJ databases">
        <title>Sequencing the genomes of 1000 actinobacteria strains.</title>
        <authorList>
            <person name="Klenk H.-P."/>
        </authorList>
    </citation>
    <scope>NUCLEOTIDE SEQUENCE [LARGE SCALE GENOMIC DNA]</scope>
    <source>
        <strain evidence="2 3">DSM 44388</strain>
    </source>
</reference>
<dbReference type="PROSITE" id="PS51186">
    <property type="entry name" value="GNAT"/>
    <property type="match status" value="1"/>
</dbReference>
<dbReference type="SUPFAM" id="SSF55729">
    <property type="entry name" value="Acyl-CoA N-acyltransferases (Nat)"/>
    <property type="match status" value="1"/>
</dbReference>
<keyword evidence="3" id="KW-1185">Reference proteome</keyword>
<proteinExistence type="predicted"/>
<accession>A0ABT9P608</accession>
<dbReference type="InterPro" id="IPR016181">
    <property type="entry name" value="Acyl_CoA_acyltransferase"/>
</dbReference>
<comment type="caution">
    <text evidence="2">The sequence shown here is derived from an EMBL/GenBank/DDBJ whole genome shotgun (WGS) entry which is preliminary data.</text>
</comment>
<evidence type="ECO:0000259" key="1">
    <source>
        <dbReference type="PROSITE" id="PS51186"/>
    </source>
</evidence>
<dbReference type="Proteomes" id="UP001235712">
    <property type="component" value="Unassembled WGS sequence"/>
</dbReference>
<evidence type="ECO:0000313" key="2">
    <source>
        <dbReference type="EMBL" id="MDP9828117.1"/>
    </source>
</evidence>
<sequence length="239" mass="25063">MSDTGTALHCANTRARWTALDLPAGDLPNDDAVFSRVTSSGGEINVSEPVTAGRIEELLDVPVVGARNAVWDPYGVGGVRVPDGVRVVPLPVMVRPPGPLPLTGDVVVTAVGTQAELDLAEEVIVNGFPRPELQPWTPGCLLPAHTLHRPGWRTWLARRDGVPGAAGVSFDDGASVGAYWLASLPAMRAGGLASAVMTALVNARPGLPSVLVATPAGQALYERLGYRTVSSGCWYMRGR</sequence>
<dbReference type="InterPro" id="IPR000182">
    <property type="entry name" value="GNAT_dom"/>
</dbReference>
<evidence type="ECO:0000313" key="3">
    <source>
        <dbReference type="Proteomes" id="UP001235712"/>
    </source>
</evidence>
<dbReference type="EMBL" id="JAUSQZ010000001">
    <property type="protein sequence ID" value="MDP9828117.1"/>
    <property type="molecule type" value="Genomic_DNA"/>
</dbReference>
<organism evidence="2 3">
    <name type="scientific">Kineosporia succinea</name>
    <dbReference type="NCBI Taxonomy" id="84632"/>
    <lineage>
        <taxon>Bacteria</taxon>
        <taxon>Bacillati</taxon>
        <taxon>Actinomycetota</taxon>
        <taxon>Actinomycetes</taxon>
        <taxon>Kineosporiales</taxon>
        <taxon>Kineosporiaceae</taxon>
        <taxon>Kineosporia</taxon>
    </lineage>
</organism>